<dbReference type="PANTHER" id="PTHR32305:SF15">
    <property type="entry name" value="PROTEIN RHSA-RELATED"/>
    <property type="match status" value="1"/>
</dbReference>
<protein>
    <submittedName>
        <fullName evidence="7">Type IV secretion protein Rhs</fullName>
    </submittedName>
</protein>
<gene>
    <name evidence="7" type="ORF">FYJ30_17975</name>
</gene>
<dbReference type="InterPro" id="IPR028994">
    <property type="entry name" value="Integrin_alpha_N"/>
</dbReference>
<keyword evidence="3" id="KW-0677">Repeat</keyword>
<dbReference type="Pfam" id="PF03534">
    <property type="entry name" value="SpvB"/>
    <property type="match status" value="1"/>
</dbReference>
<dbReference type="Proteomes" id="UP000460950">
    <property type="component" value="Unassembled WGS sequence"/>
</dbReference>
<dbReference type="RefSeq" id="WP_154577651.1">
    <property type="nucleotide sequence ID" value="NZ_VULU01000043.1"/>
</dbReference>
<dbReference type="GO" id="GO:0005737">
    <property type="term" value="C:cytoplasm"/>
    <property type="evidence" value="ECO:0007669"/>
    <property type="project" value="InterPro"/>
</dbReference>
<dbReference type="Pfam" id="PF25023">
    <property type="entry name" value="TEN_YD-shell"/>
    <property type="match status" value="1"/>
</dbReference>
<dbReference type="EMBL" id="VULU01000043">
    <property type="protein sequence ID" value="MSS50131.1"/>
    <property type="molecule type" value="Genomic_DNA"/>
</dbReference>
<accession>A0A7K0JJD6</accession>
<evidence type="ECO:0000256" key="4">
    <source>
        <dbReference type="ARBA" id="ARBA00023026"/>
    </source>
</evidence>
<dbReference type="PANTHER" id="PTHR32305">
    <property type="match status" value="1"/>
</dbReference>
<evidence type="ECO:0000313" key="8">
    <source>
        <dbReference type="Proteomes" id="UP000460950"/>
    </source>
</evidence>
<feature type="domain" description="Teneurin-like YD-shell" evidence="6">
    <location>
        <begin position="2970"/>
        <end position="3067"/>
    </location>
</feature>
<evidence type="ECO:0000259" key="5">
    <source>
        <dbReference type="Pfam" id="PF12256"/>
    </source>
</evidence>
<dbReference type="NCBIfam" id="TIGR01643">
    <property type="entry name" value="YD_repeat_2x"/>
    <property type="match status" value="1"/>
</dbReference>
<dbReference type="SUPFAM" id="SSF69318">
    <property type="entry name" value="Integrin alpha N-terminal domain"/>
    <property type="match status" value="1"/>
</dbReference>
<dbReference type="InterPro" id="IPR050708">
    <property type="entry name" value="T6SS_VgrG/RHS"/>
</dbReference>
<name>A0A7K0JJD6_PHOVU</name>
<dbReference type="Pfam" id="PF05593">
    <property type="entry name" value="RHS_repeat"/>
    <property type="match status" value="1"/>
</dbReference>
<sequence>MKRSHIIGTAALVLAVAGFATSRHFSDHSPDIVSGKEYQPTATVAERNNKESEKYDNQTAGLLSSGLEKSEAPASTSMQVITSEQSIGHIGISEGKASDNPEDNLFEIELAENIAGNKRVWLAYDLYGISSGNGVSKSINDRPATGGYHAVVSKDWTTVREEISPSWLHKGTNRILFTAVEGMPAYSVRNLRIETEDGNDESISLAFMPVAYEGKTYIHGFTSKGFHTVKAGSEPLNLTDGEFEGMITASSGKVTITASKADGSIATRTFAVSDGGKADFSRKYTAYTSKPVAKLFNKETADSISISGGKLIVEKDVLLGDRRLSVNSLRDIDVPALDFGMTNVTAESEGYRFLPHGDHFAGEGATVKLKYDRTRIPSGYTEDDIRTYYFDTDTRHWVALERVEVDKESACVVSKTTHFTDMINGVIQAPESPETEGFAPTMMNDIKAADPTSKINVIAPPAANNRGTANLQYAFEMPPARNGMVPSLGIQYSSEGGSGWLGEGWNLPVPSITLDTRWGVPRYDTEKETETYLLSGAMLSTMDDDGNMSVSHRGDKMIRKADRQFYTRQGGDFSRIIRKGNSPADYYWEVTDRQGVKYTYGGNGAVLKGTITDINGVSRDVISEWKLARVEETHGDYIEYVYETTDEDVRGGLKAKAIYLKEVRAGNAGQEPHTVVVFEGNKVKQLKSNNARYGFLTSSNRLLEKVTVNFLGEELRSYAFTYKDGAFFKEVLESVKQFDSDNQEVAFQTFDYYDDVQSGNGYVPFQSSSETWNLHDDGLDAGFINPLQSFGTFSDRPTALGGTTSSSIGGSFYAGVGVDDQSTTTSTTIGGSFDYSNDQSRGLSTFVDLNGDGLPDKVFRQGGAVYYRPQLKSADDEGVEYGPAIRVTGISGFSSSSSNSYSGGLAEKIGWGPIVGTANKTWSRTNTKTKEYFSDINGDGLIDLVSNGKVYFNHLEYDTDGNAVPTFTLNSADTPSPIIYDPNNIDKTVGAVNPEEQEELLKYSPMVDIVRVWRAPFSGTVNISGTVSLILPSGDYDANEYELSDGVRVAIQVGGTERWNKSISKGDGTAYQANLSNLSVKKGDRIYFRVQSGSDKMSNGSFDKVSWSPVITYTGTSHTTSDGYLSNIFRPEEGAVYYEASSAMIDEGNNVVAVSGMFVKPVTSDDVILKAFASNNKADGEGNANPNYQEKEVFTRTFAWNEEFNDSLKFQIQNPDLFTNFRFEISASSNVRWEDIKWQPIVIYKNSENKEQQWNTSADMKLYSNHVFTAEPYVFAEKDSLLSIKPKLTFKPLVSYDGNVTLTVKAINKLLGKRSIQINTEESVTDSIIINRSEIEGDTVWFEIFSNDTQLSNKLLQASVSIDNPEDTLSLVAPKIIAVNLYTSENSTGFGPLYRGWGGFTYNTAEGRYANPINESLLNLPEDEDTKVDPLTWAFTPIGTDLNTLDRWSGQRPEIYLTASEMGTARLSEQNVVLSNPFDDLDNVASLAGECLQGTGAVAITQEVVSTSDVTQTGLIGITKSDATGESTTRSTMMDMNGDGYPDIIANGTIQYTNTLGGISGERYTGIGTISSNNAATTWGAGSSPVVSASMTIAHMSGWKPASENQTSSKASKASVDVSLGIPHNEDHSTESFVDVNGDGLPDKIQSDKKVRLNYGYSFSEPIDWNIDRIQGGEATSVNIGADAGIPIKNFEKGSTSFAGGYNMVTTQNGEQYNLMDVNSDGLPDKVWVSGEGIMVAFNIGNGFTEAISWEGATALNKSASTSESGNVAFTVNVTPKIIPIKFSVNPNVSLSNSISRVNYTLQDVDGDGYLDIVESDKESELKVTRSAIGRTNMLKSVVNSLGGTFTLDYEHTDPTYGLPGGKWVMSELTVDDGIHDDGPAMTTAFEYRNGRRDRHEREFLGFGEVITKNLDTEQGNALYRQAVEEYDVANYYVQGNLTNTSVQDAAGNKYTETKNEYDGYYLTANGDDYTFTAQSNLCSDRASAFVPLRYTANLQYEGTADGMITSEAWNEYYLTGHHGELKSYKYSDKGTLGEDGNGSFDYQTAIQYTSNSAKNILGLPVNVTVTGGDGTVYHNVSATYNTNYPNHLTQITQQLGNGTAVTDYKYDAYGNITQKTLPENAEGQRMWYKYRYEPEMNMYVERVEDAFGYRSEAGNFDYRYGIALERRDLNNFYYETDIDNLGRITGVRGPNELATGVPYIIAFEYQPKATFNENGITAPAYAVTKHYDIQHPEDDIETVTFVDGFGRPVQVKKDGTVTDVANGSASSAENVMIISGRNVYDAFGRVAKTYYPTTEPLGNKAAFNKSFDNVTPTITAYDVLDRAIKVTLPDDAVTETAYSLERSSHALVTSVKDALGNVQTTHTSGSGKTLKSIQKNVPDEDIVTTFGYDGIQRLVRVTDADGNVTTSTYDMGDRRTEVNHPASGKTTFTYDALGNVTSKQTANLAGEGKSITYDYDYNRLTGINYPDHPENNVKYYYGGRNASQNRIGRLMLREDGAGAIEYFYGKMGEVTKTRRTMIVPNQAIATYVTQWTYDSHNRLLEMIYPDEEKVTYTYDLGGQLTNVHGYKSYGYDYVNRIGYDKFGQRTYMKYCNGAETFYTYDPQRRRLQNLKVSAGGNTIMDNAYTYDAVSNVLSVANGAALPQSGKAGGQMSHSYTYDALYRLTGATGTYTGSDSKTASYTLAMGYDNMHRITSKSQHLTQGNLQFDGTLNVGYDLTYTYGQEDGKKFQLDNVSDVNYRTEATPDENQKTRNSHAYEYDANGNLVYVNTGRTKKDGTTDEKAHERKLKWDEENRLLASDDDGFVTNYWYDADGERTVKTSGESEQVYVNSEFAGGRTNTAKFSLYVSPYLVANQGGRYTKHIYIGSQRIVSKIGDFASYGSDPRRIQYAGSEADAISVDYAGKYSAQQEAIKENYATFEVPYNGTDNNDYVNGEGFCCDDGSMEAAQTRAMAKALEDNFQEGDAYENLQFYYHSDHLGSSSYITNLDGEVVQHVEYVPFGEVFIEERNNIWNTPYLFNAKEFDEETGLYYYGARYYDPRLSLWISTDPMEEKYPDYITYSYARNNPLNLIDPEGEEPVYNTKGIFLGTTSEGFKGDVLIYSGTEKINFSKLTRNQVESQYPIDIDTYDVMRTLSIGGMSEDSHSKIWTHIASQFEGLEVYDEKFSMSQVQGGKIGYDKNINNASWQTSFSPNNPNYIPRIIGTGKYSYESTVENIASSIIVHEWYSHGKKFNSDRLKSHRLAYKNVINFKPLWNKTTDKYKKFNLEFLQRYTKRETGRNHVDFLYRNLYKKYVK</sequence>
<comment type="caution">
    <text evidence="7">The sequence shown here is derived from an EMBL/GenBank/DDBJ whole genome shotgun (WGS) entry which is preliminary data.</text>
</comment>
<dbReference type="InterPro" id="IPR022385">
    <property type="entry name" value="Rhs_assc_core"/>
</dbReference>
<dbReference type="InterPro" id="IPR056823">
    <property type="entry name" value="TEN-like_YD-shell"/>
</dbReference>
<dbReference type="InterPro" id="IPR022045">
    <property type="entry name" value="TcdB_toxin_mid/N"/>
</dbReference>
<keyword evidence="4" id="KW-0843">Virulence</keyword>
<comment type="subcellular location">
    <subcellularLocation>
        <location evidence="1">Secreted</location>
    </subcellularLocation>
</comment>
<feature type="domain" description="Insecticide toxin TcdB middle/N-terminal" evidence="5">
    <location>
        <begin position="1789"/>
        <end position="1914"/>
    </location>
</feature>
<evidence type="ECO:0000313" key="7">
    <source>
        <dbReference type="EMBL" id="MSS50131.1"/>
    </source>
</evidence>
<reference evidence="7 8" key="1">
    <citation type="submission" date="2019-09" db="EMBL/GenBank/DDBJ databases">
        <title>In-depth cultivation of the pig gut microbiome towards novel bacterial diversity and tailored functional studies.</title>
        <authorList>
            <person name="Wylensek D."/>
            <person name="Hitch T.C.A."/>
            <person name="Clavel T."/>
        </authorList>
    </citation>
    <scope>NUCLEOTIDE SEQUENCE [LARGE SCALE GENOMIC DNA]</scope>
    <source>
        <strain evidence="7 8">WCA-389-WT-3C</strain>
    </source>
</reference>
<dbReference type="GO" id="GO:0005576">
    <property type="term" value="C:extracellular region"/>
    <property type="evidence" value="ECO:0007669"/>
    <property type="project" value="UniProtKB-SubCell"/>
</dbReference>
<dbReference type="InterPro" id="IPR031325">
    <property type="entry name" value="RHS_repeat"/>
</dbReference>
<keyword evidence="2" id="KW-0964">Secreted</keyword>
<evidence type="ECO:0000256" key="1">
    <source>
        <dbReference type="ARBA" id="ARBA00004613"/>
    </source>
</evidence>
<evidence type="ECO:0000256" key="3">
    <source>
        <dbReference type="ARBA" id="ARBA00022737"/>
    </source>
</evidence>
<dbReference type="Gene3D" id="2.180.10.10">
    <property type="entry name" value="RHS repeat-associated core"/>
    <property type="match status" value="1"/>
</dbReference>
<proteinExistence type="predicted"/>
<dbReference type="Pfam" id="PF12256">
    <property type="entry name" value="TcdB_toxin_midN"/>
    <property type="match status" value="1"/>
</dbReference>
<dbReference type="InterPro" id="IPR003284">
    <property type="entry name" value="Sal_SpvB"/>
</dbReference>
<evidence type="ECO:0000259" key="6">
    <source>
        <dbReference type="Pfam" id="PF25023"/>
    </source>
</evidence>
<organism evidence="7 8">
    <name type="scientific">Phocaeicola vulgatus</name>
    <name type="common">Bacteroides vulgatus</name>
    <dbReference type="NCBI Taxonomy" id="821"/>
    <lineage>
        <taxon>Bacteria</taxon>
        <taxon>Pseudomonadati</taxon>
        <taxon>Bacteroidota</taxon>
        <taxon>Bacteroidia</taxon>
        <taxon>Bacteroidales</taxon>
        <taxon>Bacteroidaceae</taxon>
        <taxon>Phocaeicola</taxon>
    </lineage>
</organism>
<dbReference type="InterPro" id="IPR006530">
    <property type="entry name" value="YD"/>
</dbReference>
<dbReference type="NCBIfam" id="TIGR03696">
    <property type="entry name" value="Rhs_assc_core"/>
    <property type="match status" value="1"/>
</dbReference>
<evidence type="ECO:0000256" key="2">
    <source>
        <dbReference type="ARBA" id="ARBA00022525"/>
    </source>
</evidence>